<keyword evidence="15" id="KW-0276">Fatty acid metabolism</keyword>
<evidence type="ECO:0000256" key="2">
    <source>
        <dbReference type="ARBA" id="ARBA00001719"/>
    </source>
</evidence>
<comment type="subcellular location">
    <subcellularLocation>
        <location evidence="4">Endoplasmic reticulum membrane</location>
        <topology evidence="4">Multi-pass membrane protein</topology>
    </subcellularLocation>
</comment>
<evidence type="ECO:0000313" key="36">
    <source>
        <dbReference type="EMBL" id="KAJ1166186.1"/>
    </source>
</evidence>
<dbReference type="EC" id="4.2.1.152" evidence="7"/>
<evidence type="ECO:0000256" key="23">
    <source>
        <dbReference type="ARBA" id="ARBA00023235"/>
    </source>
</evidence>
<name>A0AAV7SQ05_PLEWA</name>
<evidence type="ECO:0000256" key="33">
    <source>
        <dbReference type="PIRSR" id="PIRSR602401-1"/>
    </source>
</evidence>
<keyword evidence="13 33" id="KW-0479">Metal-binding</keyword>
<keyword evidence="37" id="KW-1185">Reference proteome</keyword>
<dbReference type="InterPro" id="IPR001128">
    <property type="entry name" value="Cyt_P450"/>
</dbReference>
<protein>
    <recommendedName>
        <fullName evidence="30">Thromboxane-A synthase</fullName>
        <ecNumber evidence="7">4.2.1.152</ecNumber>
        <ecNumber evidence="29">5.3.99.5</ecNumber>
    </recommendedName>
    <alternativeName>
        <fullName evidence="31">Cytochrome P450 5A1</fullName>
    </alternativeName>
    <alternativeName>
        <fullName evidence="25">Hydroperoxy icosatetraenoate dehydratase</fullName>
    </alternativeName>
</protein>
<dbReference type="GO" id="GO:0005506">
    <property type="term" value="F:iron ion binding"/>
    <property type="evidence" value="ECO:0007669"/>
    <property type="project" value="InterPro"/>
</dbReference>
<dbReference type="SUPFAM" id="SSF48264">
    <property type="entry name" value="Cytochrome P450"/>
    <property type="match status" value="1"/>
</dbReference>
<evidence type="ECO:0000256" key="25">
    <source>
        <dbReference type="ARBA" id="ARBA00033404"/>
    </source>
</evidence>
<dbReference type="Gene3D" id="1.10.630.10">
    <property type="entry name" value="Cytochrome P450"/>
    <property type="match status" value="1"/>
</dbReference>
<keyword evidence="10" id="KW-0643">Prostaglandin biosynthesis</keyword>
<evidence type="ECO:0000256" key="5">
    <source>
        <dbReference type="ARBA" id="ARBA00010617"/>
    </source>
</evidence>
<evidence type="ECO:0000256" key="34">
    <source>
        <dbReference type="RuleBase" id="RU000461"/>
    </source>
</evidence>
<keyword evidence="8" id="KW-0644">Prostaglandin metabolism</keyword>
<evidence type="ECO:0000256" key="10">
    <source>
        <dbReference type="ARBA" id="ARBA00022585"/>
    </source>
</evidence>
<dbReference type="PANTHER" id="PTHR24302:SF47">
    <property type="entry name" value="CYTOCHROME P450"/>
    <property type="match status" value="1"/>
</dbReference>
<accession>A0AAV7SQ05</accession>
<evidence type="ECO:0000256" key="22">
    <source>
        <dbReference type="ARBA" id="ARBA00023160"/>
    </source>
</evidence>
<evidence type="ECO:0000256" key="26">
    <source>
        <dbReference type="ARBA" id="ARBA00036380"/>
    </source>
</evidence>
<sequence>MERDGIFKVKKDSAKTEEGMMLQQVQREEEPEGMYYRGCSIDRMKDKDTREETRVTISALFVRDMGTGAEIVKVIEIEMTEMTGMREKVETACMTGETFTGFGSCHWKRPGKDAAPQHSNMEPGSPLQSPPLEVGGAVITVTLLALGLVLLYWYSVAPFSQLERLGIRHPKPTPFLGNLLFFERGFWEGDRALMEGYGPICGYYMGRRMMIVVAEPDAIRQVLQDDFPNFQNRMKSSLLPKLMFDSLLFLRDERWKQVRSSLLPTFNSIKLGELCPLINQTCDVLERKFKTYADSGDSCDIHRFYSCFTMDIVATLVFGTVVDSEKNPDHSLIKHVKMFLDLFSPDKLFLILAMAFPHVMSFLQHLIPSKKQEQVNGFFSNLMRDLISAREQQVETKRRHDFLQLVLNTRKVSTNIQVEHFDIVNKPEMFPFPGLATGDKSQKSMSDNEILSLAMVFIIAGYETTRSLLSFTTYLLATNPECQEKLLREVDDLPDTQTLPDYETVQRLPYMDMVLSESLRMYPPAFRFAREAAKDCTVGGQRIPAGTVIEIPVGYIHHNPEYWPEPERFIPERFTANAKKNRHPFVYLPFGAGPRGCIGVKLAFLQAKIALVRVLQKYRFECCPQTQIPLKLNKTAIVGPKDGIHLKVVPR</sequence>
<keyword evidence="11 33" id="KW-0349">Heme</keyword>
<comment type="similarity">
    <text evidence="5 34">Belongs to the cytochrome P450 family.</text>
</comment>
<evidence type="ECO:0000256" key="14">
    <source>
        <dbReference type="ARBA" id="ARBA00022824"/>
    </source>
</evidence>
<dbReference type="InterPro" id="IPR017972">
    <property type="entry name" value="Cyt_P450_CS"/>
</dbReference>
<evidence type="ECO:0000256" key="7">
    <source>
        <dbReference type="ARBA" id="ARBA00013084"/>
    </source>
</evidence>
<dbReference type="InterPro" id="IPR002401">
    <property type="entry name" value="Cyt_P450_E_grp-I"/>
</dbReference>
<feature type="transmembrane region" description="Helical" evidence="35">
    <location>
        <begin position="134"/>
        <end position="154"/>
    </location>
</feature>
<evidence type="ECO:0000256" key="31">
    <source>
        <dbReference type="ARBA" id="ARBA00042726"/>
    </source>
</evidence>
<dbReference type="GO" id="GO:0106256">
    <property type="term" value="F:hydroperoxy icosatetraenoate dehydratase activity"/>
    <property type="evidence" value="ECO:0007669"/>
    <property type="project" value="UniProtKB-EC"/>
</dbReference>
<dbReference type="GO" id="GO:0001516">
    <property type="term" value="P:prostaglandin biosynthetic process"/>
    <property type="evidence" value="ECO:0007669"/>
    <property type="project" value="UniProtKB-KW"/>
</dbReference>
<keyword evidence="24" id="KW-0456">Lyase</keyword>
<dbReference type="EMBL" id="JANPWB010000008">
    <property type="protein sequence ID" value="KAJ1166186.1"/>
    <property type="molecule type" value="Genomic_DNA"/>
</dbReference>
<evidence type="ECO:0000256" key="35">
    <source>
        <dbReference type="SAM" id="Phobius"/>
    </source>
</evidence>
<keyword evidence="19 34" id="KW-0503">Monooxygenase</keyword>
<evidence type="ECO:0000256" key="8">
    <source>
        <dbReference type="ARBA" id="ARBA00022501"/>
    </source>
</evidence>
<dbReference type="Proteomes" id="UP001066276">
    <property type="component" value="Chromosome 4_2"/>
</dbReference>
<dbReference type="GO" id="GO:0004796">
    <property type="term" value="F:thromboxane-A synthase activity"/>
    <property type="evidence" value="ECO:0007669"/>
    <property type="project" value="UniProtKB-EC"/>
</dbReference>
<dbReference type="Pfam" id="PF00067">
    <property type="entry name" value="p450"/>
    <property type="match status" value="1"/>
</dbReference>
<evidence type="ECO:0000256" key="9">
    <source>
        <dbReference type="ARBA" id="ARBA00022516"/>
    </source>
</evidence>
<evidence type="ECO:0000256" key="21">
    <source>
        <dbReference type="ARBA" id="ARBA00023136"/>
    </source>
</evidence>
<reference evidence="36" key="1">
    <citation type="journal article" date="2022" name="bioRxiv">
        <title>Sequencing and chromosome-scale assembly of the giantPleurodeles waltlgenome.</title>
        <authorList>
            <person name="Brown T."/>
            <person name="Elewa A."/>
            <person name="Iarovenko S."/>
            <person name="Subramanian E."/>
            <person name="Araus A.J."/>
            <person name="Petzold A."/>
            <person name="Susuki M."/>
            <person name="Suzuki K.-i.T."/>
            <person name="Hayashi T."/>
            <person name="Toyoda A."/>
            <person name="Oliveira C."/>
            <person name="Osipova E."/>
            <person name="Leigh N.D."/>
            <person name="Simon A."/>
            <person name="Yun M.H."/>
        </authorList>
    </citation>
    <scope>NUCLEOTIDE SEQUENCE</scope>
    <source>
        <strain evidence="36">20211129_DDA</strain>
        <tissue evidence="36">Liver</tissue>
    </source>
</reference>
<evidence type="ECO:0000256" key="4">
    <source>
        <dbReference type="ARBA" id="ARBA00004477"/>
    </source>
</evidence>
<evidence type="ECO:0000256" key="3">
    <source>
        <dbReference type="ARBA" id="ARBA00001971"/>
    </source>
</evidence>
<dbReference type="EC" id="5.3.99.5" evidence="29"/>
<proteinExistence type="inferred from homology"/>
<evidence type="ECO:0000256" key="17">
    <source>
        <dbReference type="ARBA" id="ARBA00023002"/>
    </source>
</evidence>
<keyword evidence="20" id="KW-0443">Lipid metabolism</keyword>
<keyword evidence="23" id="KW-0413">Isomerase</keyword>
<evidence type="ECO:0000256" key="6">
    <source>
        <dbReference type="ARBA" id="ARBA00011245"/>
    </source>
</evidence>
<comment type="cofactor">
    <cofactor evidence="3 33">
        <name>heme</name>
        <dbReference type="ChEBI" id="CHEBI:30413"/>
    </cofactor>
</comment>
<comment type="catalytic activity">
    <reaction evidence="1">
        <text>(15S)-hydroperoxy-(5Z,8Z,11Z,13E)-eicosatetraenoate = 15-oxo-(5Z,8Z,11Z,13E)-eicosatetraenoate + H2O</text>
        <dbReference type="Rhea" id="RHEA:48636"/>
        <dbReference type="ChEBI" id="CHEBI:15377"/>
        <dbReference type="ChEBI" id="CHEBI:57410"/>
        <dbReference type="ChEBI" id="CHEBI:57446"/>
    </reaction>
    <physiologicalReaction direction="left-to-right" evidence="1">
        <dbReference type="Rhea" id="RHEA:48637"/>
    </physiologicalReaction>
</comment>
<evidence type="ECO:0000256" key="11">
    <source>
        <dbReference type="ARBA" id="ARBA00022617"/>
    </source>
</evidence>
<evidence type="ECO:0000256" key="29">
    <source>
        <dbReference type="ARBA" id="ARBA00038872"/>
    </source>
</evidence>
<evidence type="ECO:0000256" key="20">
    <source>
        <dbReference type="ARBA" id="ARBA00023098"/>
    </source>
</evidence>
<keyword evidence="12 35" id="KW-0812">Transmembrane</keyword>
<dbReference type="InterPro" id="IPR036396">
    <property type="entry name" value="Cyt_P450_sf"/>
</dbReference>
<dbReference type="PANTHER" id="PTHR24302">
    <property type="entry name" value="CYTOCHROME P450 FAMILY 3"/>
    <property type="match status" value="1"/>
</dbReference>
<evidence type="ECO:0000256" key="13">
    <source>
        <dbReference type="ARBA" id="ARBA00022723"/>
    </source>
</evidence>
<evidence type="ECO:0000256" key="24">
    <source>
        <dbReference type="ARBA" id="ARBA00023239"/>
    </source>
</evidence>
<comment type="catalytic activity">
    <reaction evidence="27">
        <text>prostaglandin H2 = (12S)-hydroxy-(5Z,8E,10E)-heptadecatrienoate + malonaldehyde</text>
        <dbReference type="Rhea" id="RHEA:48644"/>
        <dbReference type="ChEBI" id="CHEBI:57405"/>
        <dbReference type="ChEBI" id="CHEBI:90694"/>
        <dbReference type="ChEBI" id="CHEBI:566274"/>
    </reaction>
</comment>
<keyword evidence="16 35" id="KW-1133">Transmembrane helix</keyword>
<comment type="catalytic activity">
    <reaction evidence="26">
        <text>(15S)-hydroperoxy-(5Z,8Z,11Z,13E)-eicosatetraenoate + AH2 = (15S)-hydroxy-(5Z,8Z,11Z,13E)-eicosatetraenoate + A + H2O</text>
        <dbReference type="Rhea" id="RHEA:48856"/>
        <dbReference type="ChEBI" id="CHEBI:13193"/>
        <dbReference type="ChEBI" id="CHEBI:15377"/>
        <dbReference type="ChEBI" id="CHEBI:17499"/>
        <dbReference type="ChEBI" id="CHEBI:57409"/>
        <dbReference type="ChEBI" id="CHEBI:57446"/>
    </reaction>
    <physiologicalReaction direction="left-to-right" evidence="26">
        <dbReference type="Rhea" id="RHEA:48857"/>
    </physiologicalReaction>
</comment>
<dbReference type="GO" id="GO:0020037">
    <property type="term" value="F:heme binding"/>
    <property type="evidence" value="ECO:0007669"/>
    <property type="project" value="InterPro"/>
</dbReference>
<evidence type="ECO:0000256" key="18">
    <source>
        <dbReference type="ARBA" id="ARBA00023004"/>
    </source>
</evidence>
<evidence type="ECO:0000256" key="16">
    <source>
        <dbReference type="ARBA" id="ARBA00022989"/>
    </source>
</evidence>
<dbReference type="GO" id="GO:0016705">
    <property type="term" value="F:oxidoreductase activity, acting on paired donors, with incorporation or reduction of molecular oxygen"/>
    <property type="evidence" value="ECO:0007669"/>
    <property type="project" value="InterPro"/>
</dbReference>
<dbReference type="FunFam" id="1.10.630.10:FF:000003">
    <property type="entry name" value="cytochrome P450 3A12-like isoform X2"/>
    <property type="match status" value="1"/>
</dbReference>
<comment type="catalytic activity">
    <reaction evidence="2">
        <text>a hydroperoxyeicosatetraenoate = an oxoeicosatetraenoate + H2O</text>
        <dbReference type="Rhea" id="RHEA:55556"/>
        <dbReference type="ChEBI" id="CHEBI:15377"/>
        <dbReference type="ChEBI" id="CHEBI:59720"/>
        <dbReference type="ChEBI" id="CHEBI:131859"/>
        <dbReference type="EC" id="4.2.1.152"/>
    </reaction>
    <physiologicalReaction direction="left-to-right" evidence="2">
        <dbReference type="Rhea" id="RHEA:55557"/>
    </physiologicalReaction>
</comment>
<dbReference type="InterPro" id="IPR050705">
    <property type="entry name" value="Cytochrome_P450_3A"/>
</dbReference>
<evidence type="ECO:0000256" key="32">
    <source>
        <dbReference type="ARBA" id="ARBA00054825"/>
    </source>
</evidence>
<comment type="catalytic activity">
    <reaction evidence="28">
        <text>prostaglandin H2 = thromboxane A2</text>
        <dbReference type="Rhea" id="RHEA:17137"/>
        <dbReference type="ChEBI" id="CHEBI:57405"/>
        <dbReference type="ChEBI" id="CHEBI:57445"/>
        <dbReference type="EC" id="5.3.99.5"/>
    </reaction>
    <physiologicalReaction direction="left-to-right" evidence="28">
        <dbReference type="Rhea" id="RHEA:17138"/>
    </physiologicalReaction>
</comment>
<keyword evidence="9" id="KW-0444">Lipid biosynthesis</keyword>
<evidence type="ECO:0000256" key="19">
    <source>
        <dbReference type="ARBA" id="ARBA00023033"/>
    </source>
</evidence>
<keyword evidence="17 34" id="KW-0560">Oxidoreductase</keyword>
<comment type="function">
    <text evidence="32">Catalyzes the conversion of prostaglandin H2 (PGH2) to thromboxane A2 (TXA2), a potent inducer of blood vessel constriction and platelet aggregation. Also cleaves PGH2 to 12-hydroxy-heptadecatrienoicacid (12-HHT) and malondialdehyde, which is known to act as a mediator of DNA damage. 12-HHT and malondialdehyde are formed stoichiometrically in the same amounts as TXA2. Additionally, displays dehydratase activity, toward (15S)-hydroperoxy-(5Z,8Z,11Z,13E)-eicosatetraenoate (15(S)-HPETE) producing 15-KETE and 15-HETE.</text>
</comment>
<dbReference type="PRINTS" id="PR00463">
    <property type="entry name" value="EP450I"/>
</dbReference>
<evidence type="ECO:0000256" key="28">
    <source>
        <dbReference type="ARBA" id="ARBA00036475"/>
    </source>
</evidence>
<dbReference type="AlphaFoldDB" id="A0AAV7SQ05"/>
<feature type="binding site" description="axial binding residue" evidence="33">
    <location>
        <position position="597"/>
    </location>
    <ligand>
        <name>heme</name>
        <dbReference type="ChEBI" id="CHEBI:30413"/>
    </ligand>
    <ligandPart>
        <name>Fe</name>
        <dbReference type="ChEBI" id="CHEBI:18248"/>
    </ligandPart>
</feature>
<comment type="caution">
    <text evidence="36">The sequence shown here is derived from an EMBL/GenBank/DDBJ whole genome shotgun (WGS) entry which is preliminary data.</text>
</comment>
<evidence type="ECO:0000256" key="15">
    <source>
        <dbReference type="ARBA" id="ARBA00022832"/>
    </source>
</evidence>
<evidence type="ECO:0000256" key="27">
    <source>
        <dbReference type="ARBA" id="ARBA00036424"/>
    </source>
</evidence>
<keyword evidence="18 33" id="KW-0408">Iron</keyword>
<dbReference type="GO" id="GO:0005789">
    <property type="term" value="C:endoplasmic reticulum membrane"/>
    <property type="evidence" value="ECO:0007669"/>
    <property type="project" value="UniProtKB-SubCell"/>
</dbReference>
<dbReference type="GO" id="GO:0008395">
    <property type="term" value="F:steroid hydroxylase activity"/>
    <property type="evidence" value="ECO:0007669"/>
    <property type="project" value="TreeGrafter"/>
</dbReference>
<evidence type="ECO:0000313" key="37">
    <source>
        <dbReference type="Proteomes" id="UP001066276"/>
    </source>
</evidence>
<evidence type="ECO:0000256" key="30">
    <source>
        <dbReference type="ARBA" id="ARBA00040834"/>
    </source>
</evidence>
<evidence type="ECO:0000256" key="12">
    <source>
        <dbReference type="ARBA" id="ARBA00022692"/>
    </source>
</evidence>
<organism evidence="36 37">
    <name type="scientific">Pleurodeles waltl</name>
    <name type="common">Iberian ribbed newt</name>
    <dbReference type="NCBI Taxonomy" id="8319"/>
    <lineage>
        <taxon>Eukaryota</taxon>
        <taxon>Metazoa</taxon>
        <taxon>Chordata</taxon>
        <taxon>Craniata</taxon>
        <taxon>Vertebrata</taxon>
        <taxon>Euteleostomi</taxon>
        <taxon>Amphibia</taxon>
        <taxon>Batrachia</taxon>
        <taxon>Caudata</taxon>
        <taxon>Salamandroidea</taxon>
        <taxon>Salamandridae</taxon>
        <taxon>Pleurodelinae</taxon>
        <taxon>Pleurodeles</taxon>
    </lineage>
</organism>
<keyword evidence="14" id="KW-0256">Endoplasmic reticulum</keyword>
<dbReference type="PRINTS" id="PR00385">
    <property type="entry name" value="P450"/>
</dbReference>
<evidence type="ECO:0000256" key="1">
    <source>
        <dbReference type="ARBA" id="ARBA00001143"/>
    </source>
</evidence>
<keyword evidence="21 35" id="KW-0472">Membrane</keyword>
<keyword evidence="22" id="KW-0275">Fatty acid biosynthesis</keyword>
<comment type="subunit">
    <text evidence="6">Monomer.</text>
</comment>
<gene>
    <name evidence="36" type="ORF">NDU88_006594</name>
</gene>
<dbReference type="PROSITE" id="PS00086">
    <property type="entry name" value="CYTOCHROME_P450"/>
    <property type="match status" value="1"/>
</dbReference>